<sequence>GYVYLVSVTGTTGARDSLPSDLAEFIGRVRAITNMPIAVGFGISTPEHAASVAQLADGVIVGSAVVERCERDRAEEEVGTFVSDLRGAMQRPNSKGGSGQ</sequence>
<dbReference type="AlphaFoldDB" id="X0X751"/>
<protein>
    <recommendedName>
        <fullName evidence="3">tryptophan synthase</fullName>
        <ecNumber evidence="3">4.2.1.20</ecNumber>
    </recommendedName>
</protein>
<dbReference type="EC" id="4.2.1.20" evidence="3"/>
<comment type="caution">
    <text evidence="9">The sequence shown here is derived from an EMBL/GenBank/DDBJ whole genome shotgun (WGS) entry which is preliminary data.</text>
</comment>
<evidence type="ECO:0000313" key="9">
    <source>
        <dbReference type="EMBL" id="GAG20821.1"/>
    </source>
</evidence>
<dbReference type="UniPathway" id="UPA00035">
    <property type="reaction ID" value="UER00044"/>
</dbReference>
<dbReference type="EMBL" id="BARS01032992">
    <property type="protein sequence ID" value="GAG20821.1"/>
    <property type="molecule type" value="Genomic_DNA"/>
</dbReference>
<accession>X0X751</accession>
<evidence type="ECO:0000256" key="7">
    <source>
        <dbReference type="ARBA" id="ARBA00023239"/>
    </source>
</evidence>
<dbReference type="Gene3D" id="3.20.20.70">
    <property type="entry name" value="Aldolase class I"/>
    <property type="match status" value="1"/>
</dbReference>
<evidence type="ECO:0000256" key="8">
    <source>
        <dbReference type="ARBA" id="ARBA00049047"/>
    </source>
</evidence>
<proteinExistence type="predicted"/>
<dbReference type="PANTHER" id="PTHR43406:SF1">
    <property type="entry name" value="TRYPTOPHAN SYNTHASE ALPHA CHAIN, CHLOROPLASTIC"/>
    <property type="match status" value="1"/>
</dbReference>
<dbReference type="Pfam" id="PF00290">
    <property type="entry name" value="Trp_syntA"/>
    <property type="match status" value="1"/>
</dbReference>
<dbReference type="GO" id="GO:0005829">
    <property type="term" value="C:cytosol"/>
    <property type="evidence" value="ECO:0007669"/>
    <property type="project" value="TreeGrafter"/>
</dbReference>
<dbReference type="InterPro" id="IPR013785">
    <property type="entry name" value="Aldolase_TIM"/>
</dbReference>
<comment type="subunit">
    <text evidence="2">Tetramer of two alpha and two beta chains.</text>
</comment>
<evidence type="ECO:0000256" key="2">
    <source>
        <dbReference type="ARBA" id="ARBA00011270"/>
    </source>
</evidence>
<reference evidence="9" key="1">
    <citation type="journal article" date="2014" name="Front. Microbiol.">
        <title>High frequency of phylogenetically diverse reductive dehalogenase-homologous genes in deep subseafloor sedimentary metagenomes.</title>
        <authorList>
            <person name="Kawai M."/>
            <person name="Futagami T."/>
            <person name="Toyoda A."/>
            <person name="Takaki Y."/>
            <person name="Nishi S."/>
            <person name="Hori S."/>
            <person name="Arai W."/>
            <person name="Tsubouchi T."/>
            <person name="Morono Y."/>
            <person name="Uchiyama I."/>
            <person name="Ito T."/>
            <person name="Fujiyama A."/>
            <person name="Inagaki F."/>
            <person name="Takami H."/>
        </authorList>
    </citation>
    <scope>NUCLEOTIDE SEQUENCE</scope>
    <source>
        <strain evidence="9">Expedition CK06-06</strain>
    </source>
</reference>
<evidence type="ECO:0000256" key="5">
    <source>
        <dbReference type="ARBA" id="ARBA00022822"/>
    </source>
</evidence>
<dbReference type="SUPFAM" id="SSF51366">
    <property type="entry name" value="Ribulose-phoshate binding barrel"/>
    <property type="match status" value="1"/>
</dbReference>
<evidence type="ECO:0000256" key="4">
    <source>
        <dbReference type="ARBA" id="ARBA00022605"/>
    </source>
</evidence>
<dbReference type="GO" id="GO:0004834">
    <property type="term" value="F:tryptophan synthase activity"/>
    <property type="evidence" value="ECO:0007669"/>
    <property type="project" value="UniProtKB-EC"/>
</dbReference>
<dbReference type="PANTHER" id="PTHR43406">
    <property type="entry name" value="TRYPTOPHAN SYNTHASE, ALPHA CHAIN"/>
    <property type="match status" value="1"/>
</dbReference>
<comment type="catalytic activity">
    <reaction evidence="8">
        <text>(1S,2R)-1-C-(indol-3-yl)glycerol 3-phosphate + L-serine = D-glyceraldehyde 3-phosphate + L-tryptophan + H2O</text>
        <dbReference type="Rhea" id="RHEA:10532"/>
        <dbReference type="ChEBI" id="CHEBI:15377"/>
        <dbReference type="ChEBI" id="CHEBI:33384"/>
        <dbReference type="ChEBI" id="CHEBI:57912"/>
        <dbReference type="ChEBI" id="CHEBI:58866"/>
        <dbReference type="ChEBI" id="CHEBI:59776"/>
        <dbReference type="EC" id="4.2.1.20"/>
    </reaction>
</comment>
<dbReference type="InterPro" id="IPR011060">
    <property type="entry name" value="RibuloseP-bd_barrel"/>
</dbReference>
<evidence type="ECO:0000256" key="3">
    <source>
        <dbReference type="ARBA" id="ARBA00012043"/>
    </source>
</evidence>
<comment type="pathway">
    <text evidence="1">Amino-acid biosynthesis; L-tryptophan biosynthesis; L-tryptophan from chorismate: step 5/5.</text>
</comment>
<feature type="non-terminal residue" evidence="9">
    <location>
        <position position="1"/>
    </location>
</feature>
<evidence type="ECO:0000256" key="1">
    <source>
        <dbReference type="ARBA" id="ARBA00004733"/>
    </source>
</evidence>
<evidence type="ECO:0000256" key="6">
    <source>
        <dbReference type="ARBA" id="ARBA00023141"/>
    </source>
</evidence>
<dbReference type="InterPro" id="IPR002028">
    <property type="entry name" value="Trp_synthase_suA"/>
</dbReference>
<keyword evidence="4" id="KW-0028">Amino-acid biosynthesis</keyword>
<keyword evidence="6" id="KW-0057">Aromatic amino acid biosynthesis</keyword>
<name>X0X751_9ZZZZ</name>
<keyword evidence="5" id="KW-0822">Tryptophan biosynthesis</keyword>
<keyword evidence="7" id="KW-0456">Lyase</keyword>
<organism evidence="9">
    <name type="scientific">marine sediment metagenome</name>
    <dbReference type="NCBI Taxonomy" id="412755"/>
    <lineage>
        <taxon>unclassified sequences</taxon>
        <taxon>metagenomes</taxon>
        <taxon>ecological metagenomes</taxon>
    </lineage>
</organism>
<gene>
    <name evidence="9" type="ORF">S01H1_51141</name>
</gene>